<sequence length="1469" mass="154740">MAPQALPTDAILRASVASTPSQQLALVHRDAGFTQISPDPRAKTQSAGQSVLESLGPFVDASGRQIAVDVLGTSTFVPVTRSGQALPFIYVSSASSAPFTGIPHLIRFNLGPGTVWISTQLLCPSAPPSTLIGLQISTGQLSWSGTPFFSSGPVTSITIPAAASVYLSLELVQQPPSSGASPPTAEFSIQTPQNADFVFPATAGSLASSGSAKWTVLGTSLNLTQLSSPATFDTTLNLLRFPFQADKSEIAVTQSSSQLVTITGSANITSAFWSLSTSSAPSSATDTTLPQASGAGGISVDVQSGLVITPSLYNTSISSGACTLTGQGSTFAIYGQEATGGVSAVTVPLWSPSQFVFRPRMPFLFRYTDQYTEFESWATVSPCTTKLDEPRTINNDRLLAYSLNAALVFIRNGATTTCTVLAPAGDEYVLPQAFAIKNLLLRARIGEIVATGTYVAGTGITTGTLSLQMTIVTALPFLPDPYTTNYTPTTGDFPDLGLDSATLQVLIKWQSGTFTSLDMNLSPPPSLSTSQASPAVEVRTPPVLLDVSTNISQFGVSFVLSDTEQAPSIQNLFLQLPASLMAVTSLPVVQWEPVITDPNPDNFDTPLTFQNSGATTLFHSNSVTLTPVAPRQAIDTLLSDYHASSPSAVTARFTLPFGMTATASLARTLSFAVGSPTLNNIQPTFATHNLYPGDQLSIGAPVSRFLHIGSIQTASPSIPGSIQSPQNAYYNGTATTETVLGVIQPTFTSDFTQNPRIPVTRVDLSGFGESMFSDWRDPTSLPPDISKVALDVLVGRTSKEIVQAFSILYPYGVAVVRTITIERENSATVVRHDSGWQACSDGLYNFPVPAGTTPVVTHPGLVKSVTNVGNIRDLTQQQMYTIPVGTGSIELMPVQFDCFANIANVVLGGTSNGVLALNQTGYVQLTGTGSLTGGQFAQLLQDNGPLGGPVDCVVNVGGGGLNMRILRVGAGASRTDSSSTDYEISMAAYGAPTFPKGGGQWSFVVSSSSTTPQSVDPQKGVPLIQQNASSSTSPAYPFRFADPSDLLATTPASIYSVLQSTGSYRLLFQQPKIEAASPSQISSLLPLYLADPFALSTSTGPFPQTQSCILINDTNWILEIASDGNLQLQLSTPTYTATPVARVLHNNPNIRSIAYTNDNSSPINPSVVTLTVNTASIPSWTFSITNMSFALETDTYGELSRIVAAISGSSTQDGAFSNPNIFFGPKLSVVTKLVSFLENFGPFPPLGMGVSQSFDLTAMVVFDLNKFLSQPSVEANPVAQWFEKYIIDLDFKMLLATTDTDTNFEISAEVTFKIPLTPDGGPMVVFIGAADLLFADAGDTLELTVGAGYGYELDVTADIKAYAYAALTFTLIIGNAVLGFGCTLLVKADIDFGIAEASATAEVRAEVLAITCNPNPPPNGPPSGKSVWSVGQFTLAVEITIFAVLDIDFSYQTECSKNTDNGPCALVDV</sequence>
<name>A0A2J6PDI9_9HELO</name>
<protein>
    <submittedName>
        <fullName evidence="1">Uncharacterized protein</fullName>
    </submittedName>
</protein>
<keyword evidence="2" id="KW-1185">Reference proteome</keyword>
<accession>A0A2J6PDI9</accession>
<evidence type="ECO:0000313" key="1">
    <source>
        <dbReference type="EMBL" id="PMD12111.1"/>
    </source>
</evidence>
<dbReference type="Proteomes" id="UP000235672">
    <property type="component" value="Unassembled WGS sequence"/>
</dbReference>
<gene>
    <name evidence="1" type="ORF">NA56DRAFT_38424</name>
</gene>
<reference evidence="1 2" key="1">
    <citation type="submission" date="2016-05" db="EMBL/GenBank/DDBJ databases">
        <title>A degradative enzymes factory behind the ericoid mycorrhizal symbiosis.</title>
        <authorList>
            <consortium name="DOE Joint Genome Institute"/>
            <person name="Martino E."/>
            <person name="Morin E."/>
            <person name="Grelet G."/>
            <person name="Kuo A."/>
            <person name="Kohler A."/>
            <person name="Daghino S."/>
            <person name="Barry K."/>
            <person name="Choi C."/>
            <person name="Cichocki N."/>
            <person name="Clum A."/>
            <person name="Copeland A."/>
            <person name="Hainaut M."/>
            <person name="Haridas S."/>
            <person name="Labutti K."/>
            <person name="Lindquist E."/>
            <person name="Lipzen A."/>
            <person name="Khouja H.-R."/>
            <person name="Murat C."/>
            <person name="Ohm R."/>
            <person name="Olson A."/>
            <person name="Spatafora J."/>
            <person name="Veneault-Fourrey C."/>
            <person name="Henrissat B."/>
            <person name="Grigoriev I."/>
            <person name="Martin F."/>
            <person name="Perotto S."/>
        </authorList>
    </citation>
    <scope>NUCLEOTIDE SEQUENCE [LARGE SCALE GENOMIC DNA]</scope>
    <source>
        <strain evidence="1 2">UAMH 7357</strain>
    </source>
</reference>
<organism evidence="1 2">
    <name type="scientific">Hyaloscypha hepaticicola</name>
    <dbReference type="NCBI Taxonomy" id="2082293"/>
    <lineage>
        <taxon>Eukaryota</taxon>
        <taxon>Fungi</taxon>
        <taxon>Dikarya</taxon>
        <taxon>Ascomycota</taxon>
        <taxon>Pezizomycotina</taxon>
        <taxon>Leotiomycetes</taxon>
        <taxon>Helotiales</taxon>
        <taxon>Hyaloscyphaceae</taxon>
        <taxon>Hyaloscypha</taxon>
    </lineage>
</organism>
<dbReference type="EMBL" id="KZ613566">
    <property type="protein sequence ID" value="PMD12111.1"/>
    <property type="molecule type" value="Genomic_DNA"/>
</dbReference>
<dbReference type="OrthoDB" id="5408034at2759"/>
<evidence type="ECO:0000313" key="2">
    <source>
        <dbReference type="Proteomes" id="UP000235672"/>
    </source>
</evidence>
<proteinExistence type="predicted"/>